<protein>
    <submittedName>
        <fullName evidence="10">Amino acid ABC transporter ATP-binding protein</fullName>
    </submittedName>
</protein>
<reference evidence="11" key="1">
    <citation type="journal article" date="2019" name="Int. J. Syst. Evol. Microbiol.">
        <title>The Global Catalogue of Microorganisms (GCM) 10K type strain sequencing project: providing services to taxonomists for standard genome sequencing and annotation.</title>
        <authorList>
            <consortium name="The Broad Institute Genomics Platform"/>
            <consortium name="The Broad Institute Genome Sequencing Center for Infectious Disease"/>
            <person name="Wu L."/>
            <person name="Ma J."/>
        </authorList>
    </citation>
    <scope>NUCLEOTIDE SEQUENCE [LARGE SCALE GENOMIC DNA]</scope>
    <source>
        <strain evidence="11">CCM 7427</strain>
    </source>
</reference>
<dbReference type="Pfam" id="PF00005">
    <property type="entry name" value="ABC_tran"/>
    <property type="match status" value="1"/>
</dbReference>
<dbReference type="Proteomes" id="UP001597521">
    <property type="component" value="Unassembled WGS sequence"/>
</dbReference>
<dbReference type="GO" id="GO:0005524">
    <property type="term" value="F:ATP binding"/>
    <property type="evidence" value="ECO:0007669"/>
    <property type="project" value="UniProtKB-KW"/>
</dbReference>
<keyword evidence="4" id="KW-1003">Cell membrane</keyword>
<feature type="domain" description="ABC transporter" evidence="9">
    <location>
        <begin position="12"/>
        <end position="256"/>
    </location>
</feature>
<evidence type="ECO:0000256" key="4">
    <source>
        <dbReference type="ARBA" id="ARBA00022475"/>
    </source>
</evidence>
<dbReference type="SUPFAM" id="SSF52540">
    <property type="entry name" value="P-loop containing nucleoside triphosphate hydrolases"/>
    <property type="match status" value="1"/>
</dbReference>
<dbReference type="InterPro" id="IPR050086">
    <property type="entry name" value="MetN_ABC_transporter-like"/>
</dbReference>
<comment type="caution">
    <text evidence="10">The sequence shown here is derived from an EMBL/GenBank/DDBJ whole genome shotgun (WGS) entry which is preliminary data.</text>
</comment>
<sequence>MTETNDASQPVLEATDVRKSFGKLDVLKGISLTLMKGESVCIMGPSGGGKSTFLRSINCLEMIDTGTIRVCGEEMGYRTTATGRRQLSERAIAVQRRQTGMVFQQFNLFFTMTALDNVASGLVHVYGVNREDAREQAYEQLKLVGIADKAESYPIQLSGGQQQRVAIARAIAVKPKLMLFDEPTSALDPEMVQEVLDVIFNLRKAGMTMILVTHEVGFAKKAADRVMLIADGVVAEQASPQRFFENPQSERTQQFLSRVLH</sequence>
<organism evidence="10 11">
    <name type="scientific">Devosia albogilva</name>
    <dbReference type="NCBI Taxonomy" id="429726"/>
    <lineage>
        <taxon>Bacteria</taxon>
        <taxon>Pseudomonadati</taxon>
        <taxon>Pseudomonadota</taxon>
        <taxon>Alphaproteobacteria</taxon>
        <taxon>Hyphomicrobiales</taxon>
        <taxon>Devosiaceae</taxon>
        <taxon>Devosia</taxon>
    </lineage>
</organism>
<keyword evidence="3" id="KW-0813">Transport</keyword>
<comment type="subcellular location">
    <subcellularLocation>
        <location evidence="1">Cell membrane</location>
        <topology evidence="1">Peripheral membrane protein</topology>
    </subcellularLocation>
</comment>
<dbReference type="PROSITE" id="PS00211">
    <property type="entry name" value="ABC_TRANSPORTER_1"/>
    <property type="match status" value="1"/>
</dbReference>
<keyword evidence="7" id="KW-0029">Amino-acid transport</keyword>
<name>A0ABW5QI73_9HYPH</name>
<keyword evidence="6 10" id="KW-0067">ATP-binding</keyword>
<evidence type="ECO:0000256" key="1">
    <source>
        <dbReference type="ARBA" id="ARBA00004202"/>
    </source>
</evidence>
<keyword evidence="5" id="KW-0547">Nucleotide-binding</keyword>
<dbReference type="RefSeq" id="WP_386832360.1">
    <property type="nucleotide sequence ID" value="NZ_JBHUNP010000001.1"/>
</dbReference>
<dbReference type="PROSITE" id="PS50893">
    <property type="entry name" value="ABC_TRANSPORTER_2"/>
    <property type="match status" value="1"/>
</dbReference>
<dbReference type="InterPro" id="IPR017871">
    <property type="entry name" value="ABC_transporter-like_CS"/>
</dbReference>
<evidence type="ECO:0000256" key="7">
    <source>
        <dbReference type="ARBA" id="ARBA00022970"/>
    </source>
</evidence>
<proteinExistence type="inferred from homology"/>
<dbReference type="InterPro" id="IPR003593">
    <property type="entry name" value="AAA+_ATPase"/>
</dbReference>
<evidence type="ECO:0000313" key="10">
    <source>
        <dbReference type="EMBL" id="MFD2647330.1"/>
    </source>
</evidence>
<evidence type="ECO:0000256" key="5">
    <source>
        <dbReference type="ARBA" id="ARBA00022741"/>
    </source>
</evidence>
<dbReference type="PIRSF" id="PIRSF039085">
    <property type="entry name" value="ABC_ATPase_HisP"/>
    <property type="match status" value="1"/>
</dbReference>
<dbReference type="InterPro" id="IPR003439">
    <property type="entry name" value="ABC_transporter-like_ATP-bd"/>
</dbReference>
<evidence type="ECO:0000313" key="11">
    <source>
        <dbReference type="Proteomes" id="UP001597521"/>
    </source>
</evidence>
<dbReference type="PANTHER" id="PTHR43166">
    <property type="entry name" value="AMINO ACID IMPORT ATP-BINDING PROTEIN"/>
    <property type="match status" value="1"/>
</dbReference>
<evidence type="ECO:0000256" key="3">
    <source>
        <dbReference type="ARBA" id="ARBA00022448"/>
    </source>
</evidence>
<dbReference type="InterPro" id="IPR027417">
    <property type="entry name" value="P-loop_NTPase"/>
</dbReference>
<evidence type="ECO:0000256" key="2">
    <source>
        <dbReference type="ARBA" id="ARBA00005417"/>
    </source>
</evidence>
<evidence type="ECO:0000259" key="9">
    <source>
        <dbReference type="PROSITE" id="PS50893"/>
    </source>
</evidence>
<keyword evidence="11" id="KW-1185">Reference proteome</keyword>
<keyword evidence="8" id="KW-0472">Membrane</keyword>
<dbReference type="InterPro" id="IPR030679">
    <property type="entry name" value="ABC_ATPase_HisP-typ"/>
</dbReference>
<dbReference type="EMBL" id="JBHUNP010000001">
    <property type="protein sequence ID" value="MFD2647330.1"/>
    <property type="molecule type" value="Genomic_DNA"/>
</dbReference>
<evidence type="ECO:0000256" key="8">
    <source>
        <dbReference type="ARBA" id="ARBA00023136"/>
    </source>
</evidence>
<evidence type="ECO:0000256" key="6">
    <source>
        <dbReference type="ARBA" id="ARBA00022840"/>
    </source>
</evidence>
<dbReference type="Gene3D" id="3.40.50.300">
    <property type="entry name" value="P-loop containing nucleotide triphosphate hydrolases"/>
    <property type="match status" value="1"/>
</dbReference>
<gene>
    <name evidence="10" type="ORF">ACFSX5_05900</name>
</gene>
<accession>A0ABW5QI73</accession>
<dbReference type="PANTHER" id="PTHR43166:SF9">
    <property type="entry name" value="GLUTAMATE_ASPARTATE IMPORT ATP-BINDING PROTEIN GLTL"/>
    <property type="match status" value="1"/>
</dbReference>
<dbReference type="SMART" id="SM00382">
    <property type="entry name" value="AAA"/>
    <property type="match status" value="1"/>
</dbReference>
<comment type="similarity">
    <text evidence="2">Belongs to the ABC transporter superfamily.</text>
</comment>